<sequence>MNRKYLVVTISLAAIILLLILRIKTPSNKQSLLTINSVEFNLLIANTDESRQNGLAIYDALPLDTGMLFDFKEQDVNATFWMKNMKFPIDIIWIDNNKIVSINKNAPQPQSETPNEALTLYSSGKPVDYVFEINSGLSDMYGFKIGDDVTFVR</sequence>
<name>A0A1F8ASI4_9BACT</name>
<protein>
    <recommendedName>
        <fullName evidence="3">DUF192 domain-containing protein</fullName>
    </recommendedName>
</protein>
<dbReference type="EMBL" id="MGGW01000017">
    <property type="protein sequence ID" value="OGM54228.1"/>
    <property type="molecule type" value="Genomic_DNA"/>
</dbReference>
<dbReference type="PANTHER" id="PTHR37953:SF1">
    <property type="entry name" value="UPF0127 PROTEIN MJ1496"/>
    <property type="match status" value="1"/>
</dbReference>
<gene>
    <name evidence="1" type="ORF">A3E44_00935</name>
</gene>
<dbReference type="PANTHER" id="PTHR37953">
    <property type="entry name" value="UPF0127 PROTEIN MJ1496"/>
    <property type="match status" value="1"/>
</dbReference>
<dbReference type="AlphaFoldDB" id="A0A1F8ASI4"/>
<accession>A0A1F8ASI4</accession>
<organism evidence="1 2">
    <name type="scientific">Candidatus Woesebacteria bacterium RIFCSPHIGHO2_12_FULL_41_24</name>
    <dbReference type="NCBI Taxonomy" id="1802510"/>
    <lineage>
        <taxon>Bacteria</taxon>
        <taxon>Candidatus Woeseibacteriota</taxon>
    </lineage>
</organism>
<comment type="caution">
    <text evidence="1">The sequence shown here is derived from an EMBL/GenBank/DDBJ whole genome shotgun (WGS) entry which is preliminary data.</text>
</comment>
<reference evidence="1 2" key="1">
    <citation type="journal article" date="2016" name="Nat. Commun.">
        <title>Thousands of microbial genomes shed light on interconnected biogeochemical processes in an aquifer system.</title>
        <authorList>
            <person name="Anantharaman K."/>
            <person name="Brown C.T."/>
            <person name="Hug L.A."/>
            <person name="Sharon I."/>
            <person name="Castelle C.J."/>
            <person name="Probst A.J."/>
            <person name="Thomas B.C."/>
            <person name="Singh A."/>
            <person name="Wilkins M.J."/>
            <person name="Karaoz U."/>
            <person name="Brodie E.L."/>
            <person name="Williams K.H."/>
            <person name="Hubbard S.S."/>
            <person name="Banfield J.F."/>
        </authorList>
    </citation>
    <scope>NUCLEOTIDE SEQUENCE [LARGE SCALE GENOMIC DNA]</scope>
</reference>
<dbReference type="Proteomes" id="UP000178603">
    <property type="component" value="Unassembled WGS sequence"/>
</dbReference>
<evidence type="ECO:0000313" key="1">
    <source>
        <dbReference type="EMBL" id="OGM54228.1"/>
    </source>
</evidence>
<dbReference type="Gene3D" id="2.60.120.1140">
    <property type="entry name" value="Protein of unknown function DUF192"/>
    <property type="match status" value="1"/>
</dbReference>
<evidence type="ECO:0000313" key="2">
    <source>
        <dbReference type="Proteomes" id="UP000178603"/>
    </source>
</evidence>
<dbReference type="InterPro" id="IPR038695">
    <property type="entry name" value="Saro_0823-like_sf"/>
</dbReference>
<evidence type="ECO:0008006" key="3">
    <source>
        <dbReference type="Google" id="ProtNLM"/>
    </source>
</evidence>
<proteinExistence type="predicted"/>
<dbReference type="Pfam" id="PF02643">
    <property type="entry name" value="DUF192"/>
    <property type="match status" value="1"/>
</dbReference>
<dbReference type="InterPro" id="IPR003795">
    <property type="entry name" value="DUF192"/>
</dbReference>